<accession>A0A6A4HXR2</accession>
<keyword evidence="2" id="KW-1185">Reference proteome</keyword>
<dbReference type="EMBL" id="ML769446">
    <property type="protein sequence ID" value="KAE9401375.1"/>
    <property type="molecule type" value="Genomic_DNA"/>
</dbReference>
<proteinExistence type="predicted"/>
<protein>
    <submittedName>
        <fullName evidence="1">Uncharacterized protein</fullName>
    </submittedName>
</protein>
<sequence>MSLDEFGHCIAKSAIGNLQSLTLNSVFFPGAYLLRLLDEAQLHNLSYLELCMVQAYDYDFLADGREHLPSLVLGTLAPPVSGLRTLKVYQVSSAMQALLIRFGVHLRGLQTLSYNDKNATLLDEILQNCRHSLETLEVGLYPDISSDISPSYLPNLKCFSVRVLWNSSGPFRPSIEQFASMLWRLHVAGSTVIQEIEFNVTTLLPPSKEIHPRDWAALDACFAALGRDQPTLRKLSVLMQRPMIHETELKRRKVWVFMNCFPLSREIAIFHVRLTL</sequence>
<dbReference type="AlphaFoldDB" id="A0A6A4HXR2"/>
<evidence type="ECO:0000313" key="1">
    <source>
        <dbReference type="EMBL" id="KAE9401375.1"/>
    </source>
</evidence>
<evidence type="ECO:0000313" key="2">
    <source>
        <dbReference type="Proteomes" id="UP000799118"/>
    </source>
</evidence>
<reference evidence="1" key="1">
    <citation type="journal article" date="2019" name="Environ. Microbiol.">
        <title>Fungal ecological strategies reflected in gene transcription - a case study of two litter decomposers.</title>
        <authorList>
            <person name="Barbi F."/>
            <person name="Kohler A."/>
            <person name="Barry K."/>
            <person name="Baskaran P."/>
            <person name="Daum C."/>
            <person name="Fauchery L."/>
            <person name="Ihrmark K."/>
            <person name="Kuo A."/>
            <person name="LaButti K."/>
            <person name="Lipzen A."/>
            <person name="Morin E."/>
            <person name="Grigoriev I.V."/>
            <person name="Henrissat B."/>
            <person name="Lindahl B."/>
            <person name="Martin F."/>
        </authorList>
    </citation>
    <scope>NUCLEOTIDE SEQUENCE</scope>
    <source>
        <strain evidence="1">JB14</strain>
    </source>
</reference>
<organism evidence="1 2">
    <name type="scientific">Gymnopus androsaceus JB14</name>
    <dbReference type="NCBI Taxonomy" id="1447944"/>
    <lineage>
        <taxon>Eukaryota</taxon>
        <taxon>Fungi</taxon>
        <taxon>Dikarya</taxon>
        <taxon>Basidiomycota</taxon>
        <taxon>Agaricomycotina</taxon>
        <taxon>Agaricomycetes</taxon>
        <taxon>Agaricomycetidae</taxon>
        <taxon>Agaricales</taxon>
        <taxon>Marasmiineae</taxon>
        <taxon>Omphalotaceae</taxon>
        <taxon>Gymnopus</taxon>
    </lineage>
</organism>
<gene>
    <name evidence="1" type="ORF">BT96DRAFT_606314</name>
</gene>
<name>A0A6A4HXR2_9AGAR</name>
<dbReference type="Proteomes" id="UP000799118">
    <property type="component" value="Unassembled WGS sequence"/>
</dbReference>
<dbReference type="SUPFAM" id="SSF52047">
    <property type="entry name" value="RNI-like"/>
    <property type="match status" value="1"/>
</dbReference>